<name>A0A2R6RVD0_9APHY</name>
<organism evidence="2 3">
    <name type="scientific">Hermanssonia centrifuga</name>
    <dbReference type="NCBI Taxonomy" id="98765"/>
    <lineage>
        <taxon>Eukaryota</taxon>
        <taxon>Fungi</taxon>
        <taxon>Dikarya</taxon>
        <taxon>Basidiomycota</taxon>
        <taxon>Agaricomycotina</taxon>
        <taxon>Agaricomycetes</taxon>
        <taxon>Polyporales</taxon>
        <taxon>Meruliaceae</taxon>
        <taxon>Hermanssonia</taxon>
    </lineage>
</organism>
<dbReference type="OrthoDB" id="10261556at2759"/>
<reference evidence="2 3" key="1">
    <citation type="submission" date="2018-02" db="EMBL/GenBank/DDBJ databases">
        <title>Genome sequence of the basidiomycete white-rot fungus Phlebia centrifuga.</title>
        <authorList>
            <person name="Granchi Z."/>
            <person name="Peng M."/>
            <person name="de Vries R.P."/>
            <person name="Hilden K."/>
            <person name="Makela M.R."/>
            <person name="Grigoriev I."/>
            <person name="Riley R."/>
        </authorList>
    </citation>
    <scope>NUCLEOTIDE SEQUENCE [LARGE SCALE GENOMIC DNA]</scope>
    <source>
        <strain evidence="2 3">FBCC195</strain>
    </source>
</reference>
<dbReference type="AlphaFoldDB" id="A0A2R6RVD0"/>
<evidence type="ECO:0000313" key="3">
    <source>
        <dbReference type="Proteomes" id="UP000186601"/>
    </source>
</evidence>
<proteinExistence type="predicted"/>
<evidence type="ECO:0000256" key="1">
    <source>
        <dbReference type="SAM" id="MobiDB-lite"/>
    </source>
</evidence>
<comment type="caution">
    <text evidence="2">The sequence shown here is derived from an EMBL/GenBank/DDBJ whole genome shotgun (WGS) entry which is preliminary data.</text>
</comment>
<feature type="region of interest" description="Disordered" evidence="1">
    <location>
        <begin position="304"/>
        <end position="323"/>
    </location>
</feature>
<evidence type="ECO:0000313" key="2">
    <source>
        <dbReference type="EMBL" id="PSS33974.1"/>
    </source>
</evidence>
<feature type="compositionally biased region" description="Basic residues" evidence="1">
    <location>
        <begin position="309"/>
        <end position="323"/>
    </location>
</feature>
<dbReference type="EMBL" id="MLYV02000175">
    <property type="protein sequence ID" value="PSS33974.1"/>
    <property type="molecule type" value="Genomic_DNA"/>
</dbReference>
<feature type="region of interest" description="Disordered" evidence="1">
    <location>
        <begin position="1"/>
        <end position="21"/>
    </location>
</feature>
<gene>
    <name evidence="2" type="ORF">PHLCEN_2v1982</name>
</gene>
<protein>
    <submittedName>
        <fullName evidence="2">Uncharacterized protein</fullName>
    </submittedName>
</protein>
<accession>A0A2R6RVD0</accession>
<dbReference type="Proteomes" id="UP000186601">
    <property type="component" value="Unassembled WGS sequence"/>
</dbReference>
<feature type="compositionally biased region" description="Basic residues" evidence="1">
    <location>
        <begin position="1"/>
        <end position="14"/>
    </location>
</feature>
<sequence>MLRAKRNNVQPKKKTPGETAAAKAYAKTHGVCRGGIDKDDAIPTELEVRLDMNAENEGLLTFVQSTTCRRAVWAAAYECNPPDASLRPTGVLCCDICDPSLLDRTRPGPLPLADKTKAPRKGKLDLEVTKKLEIWRMDVIERDYALSTLASAAIMDDTIIALVSHFGRLPFAELELLLKPQWIWWDIYGKELDSYLKILPLREAKEKGKKARRKPGASRVEGGPEQLNSGFQLKQLKVMVPGPLGNTPYRNQISFHHYSFGDGEMDADEHQAGPSSSASTVIPVAPQFYMGTFSDYMPDTPLAPIPPLHAHHGRKRRRTGNSP</sequence>
<feature type="compositionally biased region" description="Basic residues" evidence="1">
    <location>
        <begin position="207"/>
        <end position="216"/>
    </location>
</feature>
<keyword evidence="3" id="KW-1185">Reference proteome</keyword>
<feature type="region of interest" description="Disordered" evidence="1">
    <location>
        <begin position="207"/>
        <end position="226"/>
    </location>
</feature>